<evidence type="ECO:0000256" key="2">
    <source>
        <dbReference type="ARBA" id="ARBA00023002"/>
    </source>
</evidence>
<keyword evidence="4" id="KW-1185">Reference proteome</keyword>
<name>A0A2N5X413_9GAMM</name>
<dbReference type="InterPro" id="IPR002347">
    <property type="entry name" value="SDR_fam"/>
</dbReference>
<sequence length="308" mass="32650">MGAPVLRYLAGPAGDRVKDFNGKVAVITGGASGVGRSLAFALGRRGAKVAVGDVDADAMQQIAVDLEAENIEAIVVHCDVTSLESLNALADAATDKLGGLDLVFANAGIGAGETGAMWDYSEKDWQWCLNVNVWGVINSIRAFMPRLVATGKEAHFVVTGSGNGAYLILPDAPIYTASKATVHAITENLHYQCQAGQLPVKVSALFPGPHVVDTGLFNSGRVRPEALQKDTQGNESGINSVDDMKEMAAQYGIELQTTHPDEVAEMAVKGLEQDAFWLLETTEDTDAKIRARAEMILNRTTPVPAMLG</sequence>
<dbReference type="PANTHER" id="PTHR43669:SF3">
    <property type="entry name" value="ALCOHOL DEHYDROGENASE, PUTATIVE (AFU_ORTHOLOGUE AFUA_3G03445)-RELATED"/>
    <property type="match status" value="1"/>
</dbReference>
<dbReference type="SUPFAM" id="SSF51735">
    <property type="entry name" value="NAD(P)-binding Rossmann-fold domains"/>
    <property type="match status" value="1"/>
</dbReference>
<dbReference type="PRINTS" id="PR00081">
    <property type="entry name" value="GDHRDH"/>
</dbReference>
<reference evidence="3 4" key="1">
    <citation type="submission" date="2018-01" db="EMBL/GenBank/DDBJ databases">
        <title>The draft genome sequence of Halioglobus lutimaris HF004.</title>
        <authorList>
            <person name="Du Z.-J."/>
            <person name="Shi M.-J."/>
        </authorList>
    </citation>
    <scope>NUCLEOTIDE SEQUENCE [LARGE SCALE GENOMIC DNA]</scope>
    <source>
        <strain evidence="3 4">HF004</strain>
    </source>
</reference>
<protein>
    <submittedName>
        <fullName evidence="3">Alcohol dehydrogenase</fullName>
    </submittedName>
</protein>
<dbReference type="CDD" id="cd05233">
    <property type="entry name" value="SDR_c"/>
    <property type="match status" value="1"/>
</dbReference>
<dbReference type="AlphaFoldDB" id="A0A2N5X413"/>
<dbReference type="PANTHER" id="PTHR43669">
    <property type="entry name" value="5-KETO-D-GLUCONATE 5-REDUCTASE"/>
    <property type="match status" value="1"/>
</dbReference>
<accession>A0A2N5X413</accession>
<dbReference type="InterPro" id="IPR036291">
    <property type="entry name" value="NAD(P)-bd_dom_sf"/>
</dbReference>
<evidence type="ECO:0000313" key="3">
    <source>
        <dbReference type="EMBL" id="PLW69234.1"/>
    </source>
</evidence>
<organism evidence="3 4">
    <name type="scientific">Pseudohalioglobus lutimaris</name>
    <dbReference type="NCBI Taxonomy" id="1737061"/>
    <lineage>
        <taxon>Bacteria</taxon>
        <taxon>Pseudomonadati</taxon>
        <taxon>Pseudomonadota</taxon>
        <taxon>Gammaproteobacteria</taxon>
        <taxon>Cellvibrionales</taxon>
        <taxon>Halieaceae</taxon>
        <taxon>Pseudohalioglobus</taxon>
    </lineage>
</organism>
<dbReference type="Proteomes" id="UP000235005">
    <property type="component" value="Unassembled WGS sequence"/>
</dbReference>
<comment type="caution">
    <text evidence="3">The sequence shown here is derived from an EMBL/GenBank/DDBJ whole genome shotgun (WGS) entry which is preliminary data.</text>
</comment>
<evidence type="ECO:0000313" key="4">
    <source>
        <dbReference type="Proteomes" id="UP000235005"/>
    </source>
</evidence>
<dbReference type="OrthoDB" id="6503536at2"/>
<gene>
    <name evidence="3" type="ORF">C0039_09235</name>
</gene>
<dbReference type="Gene3D" id="3.40.50.720">
    <property type="entry name" value="NAD(P)-binding Rossmann-like Domain"/>
    <property type="match status" value="1"/>
</dbReference>
<dbReference type="EMBL" id="PKUS01000008">
    <property type="protein sequence ID" value="PLW69234.1"/>
    <property type="molecule type" value="Genomic_DNA"/>
</dbReference>
<proteinExistence type="inferred from homology"/>
<dbReference type="GO" id="GO:0016491">
    <property type="term" value="F:oxidoreductase activity"/>
    <property type="evidence" value="ECO:0007669"/>
    <property type="project" value="UniProtKB-KW"/>
</dbReference>
<evidence type="ECO:0000256" key="1">
    <source>
        <dbReference type="ARBA" id="ARBA00006484"/>
    </source>
</evidence>
<comment type="similarity">
    <text evidence="1">Belongs to the short-chain dehydrogenases/reductases (SDR) family.</text>
</comment>
<dbReference type="Pfam" id="PF00106">
    <property type="entry name" value="adh_short"/>
    <property type="match status" value="1"/>
</dbReference>
<keyword evidence="2" id="KW-0560">Oxidoreductase</keyword>